<gene>
    <name evidence="2" type="ORF">H0B56_14890</name>
</gene>
<dbReference type="SUPFAM" id="SSF56112">
    <property type="entry name" value="Protein kinase-like (PK-like)"/>
    <property type="match status" value="1"/>
</dbReference>
<feature type="domain" description="Aminoglycoside phosphotransferase" evidence="1">
    <location>
        <begin position="168"/>
        <end position="324"/>
    </location>
</feature>
<name>A0A838ACC3_9PSEU</name>
<accession>A0A838ACC3</accession>
<dbReference type="GO" id="GO:0016740">
    <property type="term" value="F:transferase activity"/>
    <property type="evidence" value="ECO:0007669"/>
    <property type="project" value="UniProtKB-KW"/>
</dbReference>
<keyword evidence="2" id="KW-0808">Transferase</keyword>
<dbReference type="InterPro" id="IPR011009">
    <property type="entry name" value="Kinase-like_dom_sf"/>
</dbReference>
<evidence type="ECO:0000313" key="2">
    <source>
        <dbReference type="EMBL" id="MBA0126835.1"/>
    </source>
</evidence>
<dbReference type="AlphaFoldDB" id="A0A838ACC3"/>
<dbReference type="PANTHER" id="PTHR11012:SF30">
    <property type="entry name" value="PROTEIN KINASE-LIKE DOMAIN-CONTAINING"/>
    <property type="match status" value="1"/>
</dbReference>
<organism evidence="2 3">
    <name type="scientific">Haloechinothrix aidingensis</name>
    <dbReference type="NCBI Taxonomy" id="2752311"/>
    <lineage>
        <taxon>Bacteria</taxon>
        <taxon>Bacillati</taxon>
        <taxon>Actinomycetota</taxon>
        <taxon>Actinomycetes</taxon>
        <taxon>Pseudonocardiales</taxon>
        <taxon>Pseudonocardiaceae</taxon>
        <taxon>Haloechinothrix</taxon>
    </lineage>
</organism>
<dbReference type="RefSeq" id="WP_180893663.1">
    <property type="nucleotide sequence ID" value="NZ_JACCKD010000005.1"/>
</dbReference>
<dbReference type="Gene3D" id="3.90.1200.10">
    <property type="match status" value="1"/>
</dbReference>
<proteinExistence type="predicted"/>
<sequence>MATTDTITAAGSAVRVAAKVLRDKARPGALSAKPGAVPPSAESITPDWLTAVLCHDVPGAEVVEVRVTGGDDGTSSRRRLSIVYNDAGVAAGLPETVFTKSTATFASRMLLGLTEIVEGETLFYTRARPGLRLRSPRAYYAGYDPMSYRSLVVLDDLSAMGWTFPDPMLNPVTRHDAEDMVRELATYHAAFWESPRLSADLGKLRGTYEWQDNLNRRVGFARRTRVGFRRAMDVLPPELRARGAEVFPGFMRSLELHRRGPRTLLHQDVHLGNWLRDADGGMGLYDWQCVAQGHWALDYSYALACGLAPADRRAWEEDLLKLYLEQLKASGVAEPPTFDEAWLAYRQQPLHGLVFGLFTLGGSRIEPELQPRDYTLFAIERIARFVADAGTLDAID</sequence>
<dbReference type="InterPro" id="IPR002575">
    <property type="entry name" value="Aminoglycoside_PTrfase"/>
</dbReference>
<dbReference type="Proteomes" id="UP000582974">
    <property type="component" value="Unassembled WGS sequence"/>
</dbReference>
<dbReference type="Pfam" id="PF01636">
    <property type="entry name" value="APH"/>
    <property type="match status" value="1"/>
</dbReference>
<protein>
    <submittedName>
        <fullName evidence="2">Phosphotransferase</fullName>
    </submittedName>
</protein>
<evidence type="ECO:0000259" key="1">
    <source>
        <dbReference type="Pfam" id="PF01636"/>
    </source>
</evidence>
<comment type="caution">
    <text evidence="2">The sequence shown here is derived from an EMBL/GenBank/DDBJ whole genome shotgun (WGS) entry which is preliminary data.</text>
</comment>
<reference evidence="2 3" key="1">
    <citation type="submission" date="2020-07" db="EMBL/GenBank/DDBJ databases">
        <title>Genome of Haloechinothrix sp.</title>
        <authorList>
            <person name="Tang S.-K."/>
            <person name="Yang L."/>
            <person name="Zhu W.-Y."/>
        </authorList>
    </citation>
    <scope>NUCLEOTIDE SEQUENCE [LARGE SCALE GENOMIC DNA]</scope>
    <source>
        <strain evidence="2 3">YIM 98757</strain>
    </source>
</reference>
<dbReference type="PANTHER" id="PTHR11012">
    <property type="entry name" value="PROTEIN KINASE-LIKE DOMAIN-CONTAINING"/>
    <property type="match status" value="1"/>
</dbReference>
<dbReference type="EMBL" id="JACCKD010000005">
    <property type="protein sequence ID" value="MBA0126835.1"/>
    <property type="molecule type" value="Genomic_DNA"/>
</dbReference>
<keyword evidence="3" id="KW-1185">Reference proteome</keyword>
<evidence type="ECO:0000313" key="3">
    <source>
        <dbReference type="Proteomes" id="UP000582974"/>
    </source>
</evidence>